<dbReference type="SUPFAM" id="SSF51197">
    <property type="entry name" value="Clavaminate synthase-like"/>
    <property type="match status" value="1"/>
</dbReference>
<feature type="binding site" evidence="7">
    <location>
        <position position="153"/>
    </location>
    <ligand>
        <name>Fe cation</name>
        <dbReference type="ChEBI" id="CHEBI:24875"/>
    </ligand>
</feature>
<evidence type="ECO:0000256" key="7">
    <source>
        <dbReference type="HAMAP-Rule" id="MF_00657"/>
    </source>
</evidence>
<comment type="cofactor">
    <cofactor evidence="1 7">
        <name>L-ascorbate</name>
        <dbReference type="ChEBI" id="CHEBI:38290"/>
    </cofactor>
</comment>
<evidence type="ECO:0000313" key="10">
    <source>
        <dbReference type="Proteomes" id="UP000515971"/>
    </source>
</evidence>
<dbReference type="InterPro" id="IPR044862">
    <property type="entry name" value="Pro_4_hyd_alph_FE2OG_OXY"/>
</dbReference>
<dbReference type="InterPro" id="IPR005123">
    <property type="entry name" value="Oxoglu/Fe-dep_dioxygenase_dom"/>
</dbReference>
<dbReference type="Gene3D" id="2.60.120.620">
    <property type="entry name" value="q2cbj1_9rhob like domain"/>
    <property type="match status" value="1"/>
</dbReference>
<dbReference type="GO" id="GO:0005506">
    <property type="term" value="F:iron ion binding"/>
    <property type="evidence" value="ECO:0007669"/>
    <property type="project" value="UniProtKB-UniRule"/>
</dbReference>
<organism evidence="9 10">
    <name type="scientific">Sphingomonas lutea</name>
    <dbReference type="NCBI Taxonomy" id="1045317"/>
    <lineage>
        <taxon>Bacteria</taxon>
        <taxon>Pseudomonadati</taxon>
        <taxon>Pseudomonadota</taxon>
        <taxon>Alphaproteobacteria</taxon>
        <taxon>Sphingomonadales</taxon>
        <taxon>Sphingomonadaceae</taxon>
        <taxon>Sphingomonas</taxon>
    </lineage>
</organism>
<dbReference type="Proteomes" id="UP000515971">
    <property type="component" value="Chromosome"/>
</dbReference>
<comment type="cofactor">
    <cofactor evidence="7">
        <name>Fe(2+)</name>
        <dbReference type="ChEBI" id="CHEBI:29033"/>
    </cofactor>
    <text evidence="7">Binds 1 Fe(2+) ion per subunit.</text>
</comment>
<dbReference type="InterPro" id="IPR023550">
    <property type="entry name" value="PKHD_hydroxylase"/>
</dbReference>
<dbReference type="NCBIfam" id="NF003974">
    <property type="entry name" value="PRK05467.1-3"/>
    <property type="match status" value="1"/>
</dbReference>
<sequence length="220" mass="24581">MYKVLEVLTADEVARCREIAASAKFVHGRITNPHNTAKDNEQLHDPAVYNQSAQLLHQALMRSEDFRNFAFPTAIAPPLITRYNPSQHYGLHTDMAYIVLPGGTLRSDLSCTIFLSDPETYEGGALQVQLGDAAMSFKLPPGHAIVYPSDTFHQVEQVTSGERLVAITFIQSRVPDPFKRSLLYTLNEVAALEGLGMDPTNYSRLQLVQQQLLRIWGEKP</sequence>
<evidence type="ECO:0000256" key="1">
    <source>
        <dbReference type="ARBA" id="ARBA00001961"/>
    </source>
</evidence>
<reference evidence="9 10" key="1">
    <citation type="submission" date="2020-08" db="EMBL/GenBank/DDBJ databases">
        <title>Genome sequence of Sphingomonas lutea KCTC 23642T.</title>
        <authorList>
            <person name="Hyun D.-W."/>
            <person name="Bae J.-W."/>
        </authorList>
    </citation>
    <scope>NUCLEOTIDE SEQUENCE [LARGE SCALE GENOMIC DNA]</scope>
    <source>
        <strain evidence="9 10">KCTC 23642</strain>
    </source>
</reference>
<dbReference type="HAMAP" id="MF_00657">
    <property type="entry name" value="Hydroxyl_YbiX"/>
    <property type="match status" value="1"/>
</dbReference>
<evidence type="ECO:0000256" key="3">
    <source>
        <dbReference type="ARBA" id="ARBA00022896"/>
    </source>
</evidence>
<keyword evidence="4 7" id="KW-0223">Dioxygenase</keyword>
<feature type="binding site" evidence="7">
    <location>
        <position position="92"/>
    </location>
    <ligand>
        <name>Fe cation</name>
        <dbReference type="ChEBI" id="CHEBI:24875"/>
    </ligand>
</feature>
<dbReference type="Pfam" id="PF13640">
    <property type="entry name" value="2OG-FeII_Oxy_3"/>
    <property type="match status" value="1"/>
</dbReference>
<keyword evidence="3 7" id="KW-0847">Vitamin C</keyword>
<dbReference type="AlphaFoldDB" id="A0A7G9SL52"/>
<feature type="domain" description="Fe2OG dioxygenase" evidence="8">
    <location>
        <begin position="74"/>
        <end position="172"/>
    </location>
</feature>
<dbReference type="KEGG" id="slut:H9L13_07330"/>
<evidence type="ECO:0000256" key="2">
    <source>
        <dbReference type="ARBA" id="ARBA00022723"/>
    </source>
</evidence>
<feature type="binding site" evidence="7">
    <location>
        <position position="94"/>
    </location>
    <ligand>
        <name>Fe cation</name>
        <dbReference type="ChEBI" id="CHEBI:24875"/>
    </ligand>
</feature>
<evidence type="ECO:0000259" key="8">
    <source>
        <dbReference type="PROSITE" id="PS51471"/>
    </source>
</evidence>
<dbReference type="PANTHER" id="PTHR41536">
    <property type="entry name" value="PKHD-TYPE HYDROXYLASE YBIX"/>
    <property type="match status" value="1"/>
</dbReference>
<dbReference type="RefSeq" id="WP_187540232.1">
    <property type="nucleotide sequence ID" value="NZ_BAABJT010000001.1"/>
</dbReference>
<dbReference type="GO" id="GO:0006879">
    <property type="term" value="P:intracellular iron ion homeostasis"/>
    <property type="evidence" value="ECO:0007669"/>
    <property type="project" value="TreeGrafter"/>
</dbReference>
<evidence type="ECO:0000256" key="6">
    <source>
        <dbReference type="ARBA" id="ARBA00023004"/>
    </source>
</evidence>
<dbReference type="InterPro" id="IPR006620">
    <property type="entry name" value="Pro_4_hyd_alph"/>
</dbReference>
<keyword evidence="2 7" id="KW-0479">Metal-binding</keyword>
<name>A0A7G9SL52_9SPHN</name>
<dbReference type="GO" id="GO:0031418">
    <property type="term" value="F:L-ascorbic acid binding"/>
    <property type="evidence" value="ECO:0007669"/>
    <property type="project" value="UniProtKB-KW"/>
</dbReference>
<feature type="binding site" evidence="7">
    <location>
        <position position="163"/>
    </location>
    <ligand>
        <name>2-oxoglutarate</name>
        <dbReference type="ChEBI" id="CHEBI:16810"/>
    </ligand>
</feature>
<keyword evidence="5 7" id="KW-0560">Oxidoreductase</keyword>
<evidence type="ECO:0000256" key="5">
    <source>
        <dbReference type="ARBA" id="ARBA00023002"/>
    </source>
</evidence>
<protein>
    <submittedName>
        <fullName evidence="9">Fe2+-dependent dioxygenase</fullName>
    </submittedName>
</protein>
<keyword evidence="6 7" id="KW-0408">Iron</keyword>
<proteinExistence type="inferred from homology"/>
<dbReference type="SMART" id="SM00702">
    <property type="entry name" value="P4Hc"/>
    <property type="match status" value="1"/>
</dbReference>
<evidence type="ECO:0000256" key="4">
    <source>
        <dbReference type="ARBA" id="ARBA00022964"/>
    </source>
</evidence>
<keyword evidence="10" id="KW-1185">Reference proteome</keyword>
<accession>A0A7G9SL52</accession>
<dbReference type="PANTHER" id="PTHR41536:SF1">
    <property type="entry name" value="PKHD-TYPE HYDROXYLASE YBIX"/>
    <property type="match status" value="1"/>
</dbReference>
<evidence type="ECO:0000313" key="9">
    <source>
        <dbReference type="EMBL" id="QNN68577.1"/>
    </source>
</evidence>
<dbReference type="EMBL" id="CP060718">
    <property type="protein sequence ID" value="QNN68577.1"/>
    <property type="molecule type" value="Genomic_DNA"/>
</dbReference>
<dbReference type="GO" id="GO:0016706">
    <property type="term" value="F:2-oxoglutarate-dependent dioxygenase activity"/>
    <property type="evidence" value="ECO:0007669"/>
    <property type="project" value="UniProtKB-UniRule"/>
</dbReference>
<gene>
    <name evidence="9" type="ORF">H9L13_07330</name>
</gene>
<dbReference type="GO" id="GO:0006974">
    <property type="term" value="P:DNA damage response"/>
    <property type="evidence" value="ECO:0007669"/>
    <property type="project" value="TreeGrafter"/>
</dbReference>
<dbReference type="PROSITE" id="PS51471">
    <property type="entry name" value="FE2OG_OXY"/>
    <property type="match status" value="1"/>
</dbReference>